<dbReference type="Pfam" id="PF17103">
    <property type="entry name" value="Stealth_CR4"/>
    <property type="match status" value="1"/>
</dbReference>
<accession>A0A318RYE1</accession>
<dbReference type="InterPro" id="IPR031357">
    <property type="entry name" value="Stealth_CR3"/>
</dbReference>
<keyword evidence="3" id="KW-0270">Exopolysaccharide synthesis</keyword>
<evidence type="ECO:0000259" key="6">
    <source>
        <dbReference type="Pfam" id="PF17102"/>
    </source>
</evidence>
<keyword evidence="2" id="KW-0808">Transferase</keyword>
<feature type="domain" description="Stealth protein CR4 conserved region 4" evidence="7">
    <location>
        <begin position="511"/>
        <end position="557"/>
    </location>
</feature>
<evidence type="ECO:0000313" key="9">
    <source>
        <dbReference type="Proteomes" id="UP000247591"/>
    </source>
</evidence>
<dbReference type="PANTHER" id="PTHR24045">
    <property type="match status" value="1"/>
</dbReference>
<evidence type="ECO:0000256" key="3">
    <source>
        <dbReference type="ARBA" id="ARBA00023169"/>
    </source>
</evidence>
<dbReference type="EMBL" id="QJSP01000004">
    <property type="protein sequence ID" value="PYE18701.1"/>
    <property type="molecule type" value="Genomic_DNA"/>
</dbReference>
<dbReference type="InterPro" id="IPR031358">
    <property type="entry name" value="Stealth_CR1"/>
</dbReference>
<dbReference type="Proteomes" id="UP000247591">
    <property type="component" value="Unassembled WGS sequence"/>
</dbReference>
<dbReference type="GO" id="GO:0000271">
    <property type="term" value="P:polysaccharide biosynthetic process"/>
    <property type="evidence" value="ECO:0007669"/>
    <property type="project" value="UniProtKB-KW"/>
</dbReference>
<keyword evidence="9" id="KW-1185">Reference proteome</keyword>
<proteinExistence type="inferred from homology"/>
<evidence type="ECO:0000259" key="4">
    <source>
        <dbReference type="Pfam" id="PF11380"/>
    </source>
</evidence>
<feature type="domain" description="Stealth protein CR2 conserved region 2" evidence="4">
    <location>
        <begin position="283"/>
        <end position="385"/>
    </location>
</feature>
<feature type="domain" description="Stealth protein CR1 conserved region 1" evidence="5">
    <location>
        <begin position="245"/>
        <end position="272"/>
    </location>
</feature>
<comment type="caution">
    <text evidence="8">The sequence shown here is derived from an EMBL/GenBank/DDBJ whole genome shotgun (WGS) entry which is preliminary data.</text>
</comment>
<evidence type="ECO:0000259" key="7">
    <source>
        <dbReference type="Pfam" id="PF17103"/>
    </source>
</evidence>
<dbReference type="InterPro" id="IPR047141">
    <property type="entry name" value="Stealth"/>
</dbReference>
<dbReference type="Pfam" id="PF17101">
    <property type="entry name" value="Stealth_CR1"/>
    <property type="match status" value="1"/>
</dbReference>
<dbReference type="AlphaFoldDB" id="A0A318RYE1"/>
<evidence type="ECO:0000256" key="1">
    <source>
        <dbReference type="ARBA" id="ARBA00007583"/>
    </source>
</evidence>
<organism evidence="8 9">
    <name type="scientific">Williamsia limnetica</name>
    <dbReference type="NCBI Taxonomy" id="882452"/>
    <lineage>
        <taxon>Bacteria</taxon>
        <taxon>Bacillati</taxon>
        <taxon>Actinomycetota</taxon>
        <taxon>Actinomycetes</taxon>
        <taxon>Mycobacteriales</taxon>
        <taxon>Nocardiaceae</taxon>
        <taxon>Williamsia</taxon>
    </lineage>
</organism>
<name>A0A318RYE1_WILLI</name>
<protein>
    <submittedName>
        <fullName evidence="8">Stealth-like protein</fullName>
    </submittedName>
</protein>
<dbReference type="PANTHER" id="PTHR24045:SF0">
    <property type="entry name" value="N-ACETYLGLUCOSAMINE-1-PHOSPHOTRANSFERASE SUBUNITS ALPHA_BETA"/>
    <property type="match status" value="1"/>
</dbReference>
<evidence type="ECO:0000259" key="5">
    <source>
        <dbReference type="Pfam" id="PF17101"/>
    </source>
</evidence>
<evidence type="ECO:0000313" key="8">
    <source>
        <dbReference type="EMBL" id="PYE18701.1"/>
    </source>
</evidence>
<dbReference type="Pfam" id="PF17102">
    <property type="entry name" value="Stealth_CR3"/>
    <property type="match status" value="1"/>
</dbReference>
<feature type="domain" description="Stealth protein CR3 conserved region 3" evidence="6">
    <location>
        <begin position="433"/>
        <end position="479"/>
    </location>
</feature>
<dbReference type="GO" id="GO:0016772">
    <property type="term" value="F:transferase activity, transferring phosphorus-containing groups"/>
    <property type="evidence" value="ECO:0007669"/>
    <property type="project" value="InterPro"/>
</dbReference>
<dbReference type="InterPro" id="IPR021520">
    <property type="entry name" value="Stealth_CR2"/>
</dbReference>
<evidence type="ECO:0000256" key="2">
    <source>
        <dbReference type="ARBA" id="ARBA00022679"/>
    </source>
</evidence>
<dbReference type="InterPro" id="IPR031356">
    <property type="entry name" value="Stealth_CR4"/>
</dbReference>
<comment type="similarity">
    <text evidence="1">Belongs to the stealth family.</text>
</comment>
<gene>
    <name evidence="8" type="ORF">DFR67_104283</name>
</gene>
<sequence>MDDGRPALHWLDPGDFSAVPGRIHITLSSAPHEIYLLPPEPSRHEAVLQESAASVARLGERPDVVGFEGRYALQITSTTPQEAMVEDLLFIRSVLDTTGIEYLLVRGNDERPVIAIAWTDRAALKAALVDACVREPFYSKTVDAERGKAVLVGDGLLSVSPKARIFRLYRPRVEPTSGLNYGAATGVQIELWSFDDTDIVLPIENSLTRRTVRRDEAVRGTVERFGKTWPSIENMFAGHASDIGFEIDLVFSWVDGSSAEFQAQRAKRMKNYVVGEGDTSPARFRQIDELKYALRSVHMYAPWIRRIFVATDSPRPAWLADDPRVTFMPSENFFADTSVLPTHNSQAVESQLHHIPGLSEHFLYSNDDMFFGRPVGPQMFFSPGGISMFIEADTRIGLGYSDTDRSGFENAARVNRRLLQDRFGLMTTRHLEHAATPLRKSVMAEMEREFSDEFAATAASVFRASTNISVTNSLYHYYALMSGRAVVQKDAKVKYIDTTGYAGLKAMEKMLPKRAVDFFCLNDGSFPEVDLELRTKMVTDFLDRYFPIVAPWEITSPTAR</sequence>
<dbReference type="Pfam" id="PF11380">
    <property type="entry name" value="Stealth_CR2"/>
    <property type="match status" value="1"/>
</dbReference>
<reference evidence="8 9" key="1">
    <citation type="submission" date="2018-06" db="EMBL/GenBank/DDBJ databases">
        <title>Genomic Encyclopedia of Type Strains, Phase IV (KMG-IV): sequencing the most valuable type-strain genomes for metagenomic binning, comparative biology and taxonomic classification.</title>
        <authorList>
            <person name="Goeker M."/>
        </authorList>
    </citation>
    <scope>NUCLEOTIDE SEQUENCE [LARGE SCALE GENOMIC DNA]</scope>
    <source>
        <strain evidence="8 9">DSM 45521</strain>
    </source>
</reference>